<proteinExistence type="predicted"/>
<organism evidence="4 5">
    <name type="scientific">Triparma verrucosa</name>
    <dbReference type="NCBI Taxonomy" id="1606542"/>
    <lineage>
        <taxon>Eukaryota</taxon>
        <taxon>Sar</taxon>
        <taxon>Stramenopiles</taxon>
        <taxon>Ochrophyta</taxon>
        <taxon>Bolidophyceae</taxon>
        <taxon>Parmales</taxon>
        <taxon>Triparmaceae</taxon>
        <taxon>Triparma</taxon>
    </lineage>
</organism>
<dbReference type="InterPro" id="IPR000048">
    <property type="entry name" value="IQ_motif_EF-hand-BS"/>
</dbReference>
<feature type="region of interest" description="Disordered" evidence="2">
    <location>
        <begin position="1"/>
        <end position="41"/>
    </location>
</feature>
<dbReference type="InterPro" id="IPR001611">
    <property type="entry name" value="Leu-rich_rpt"/>
</dbReference>
<dbReference type="GO" id="GO:0005737">
    <property type="term" value="C:cytoplasm"/>
    <property type="evidence" value="ECO:0007669"/>
    <property type="project" value="TreeGrafter"/>
</dbReference>
<keyword evidence="5" id="KW-1185">Reference proteome</keyword>
<dbReference type="InterPro" id="IPR001202">
    <property type="entry name" value="WW_dom"/>
</dbReference>
<name>A0A9W7CNF3_9STRA</name>
<keyword evidence="1" id="KW-0833">Ubl conjugation pathway</keyword>
<dbReference type="Proteomes" id="UP001165160">
    <property type="component" value="Unassembled WGS sequence"/>
</dbReference>
<dbReference type="SUPFAM" id="SSF52047">
    <property type="entry name" value="RNI-like"/>
    <property type="match status" value="1"/>
</dbReference>
<comment type="caution">
    <text evidence="4">The sequence shown here is derived from an EMBL/GenBank/DDBJ whole genome shotgun (WGS) entry which is preliminary data.</text>
</comment>
<dbReference type="InterPro" id="IPR032675">
    <property type="entry name" value="LRR_dom_sf"/>
</dbReference>
<feature type="region of interest" description="Disordered" evidence="2">
    <location>
        <begin position="100"/>
        <end position="123"/>
    </location>
</feature>
<gene>
    <name evidence="4" type="ORF">TrVE_jg11139</name>
</gene>
<sequence>MENANTERLLNLGRNHGREQALRMSRSKKPRPNLSSSRDPAVRQRMANLGEGVSSLSKEELGLSEPLDPTFSSSSRILTATELWELLLYIAASNKKIDQSLQSRTDHPPPLPHNVDFSTTFGKPLRGPLRTSRLGLSSVPDDVSLASTNTSFTFDVRPPPSPRSSSTSISGQKKRKRKRNKLTTVGSSYDGVSYSSKECMEGTKLSKILELNLGSWHTVNSNALRSLSLTLGDSLLHVSLKNCVNLTNSMISSFGSRLYSLQSLDLSGCNLIGDEGCRSFSDFCGGTLTSVDLSGCGGISHDACGWISGGLGHNKPGCYKLRSIDLSNCPGIIDRALQYLSHCRKLKYASFANDHKITSAGVSALAEGCKFLRVLNLERCVNVGDDGIVSLGMNCQNLLSLNCSMCNLLTDRALAGLAIGCQKLQALNVAGAKKISEAGLCELAQHCGNLSTLNVGGCELVTRNGLLALIEGLEYVEEAKTFFGFLPIDKSTDVKLKAQQEMIENNGAIKIQNAWHNMITRREAKKMVKFLRENKAALSIQLAFQRYLKRKAHWLIRWEHHRNLAIVEVQRVLRGYWGRKKSTVLKLWWRELQSNAKYAVLLQAKARGHHVRVHDKLVAPALTVLHEKWEQEKRNAASIKLQAAVRRMLACFRTRGWREVYDQRMSDRAIAINLLQRTVRAFQARCERTRLLFLAEVTRKLRDRAAVRMQNLYRIAQGKYGGLMRGEEMARMKRIRNRAALHCQRVFRGFLGREEKRAAEFEHQAEMDAALMIQRVFRSTRILHWKDIKMNKVAAFVYKRQQLELQERQRCADIRNAQRLEGAQQDSASEEETHVDVNDLWQEMWDETLKKPYWHNPSLQTNTYEKPLVYAFERSLIGLKVKIYWPMNDESFTGKVTKYNKSKKRWRVNYKDGDHEWIDFEVEHERVQVYSDGSWKMFKLYQPPIVGVIRDKVTKRKNEEADMLRLKRIAESWVKLGYDEEHEYYRYYSILRDETRHNKHGEDFEKWEIKTEKGSARWVYFNTANDKSVEWDQPDPRLSPAEDTEIMRLFKIQLISDLRYGAYFCRALVDEYFATEEVNQKRKVLERLRKDTSSKKMAIALVNAAKVWEPKEYNEIEELVECTQLQRVISELLDSAEKTAWSMKEVRKSLLKMGEGHQVRICPKCHYEIENASATYCEVCGFKLVASLAGMENMTEEEKEDHRRTLHRGERLSANNRKLRATFRATRTFRSTKQVEIDLATLNLDSDDDDELGLTPSTDTVEKADTTDAADTAGEEKKGGEETTNSA</sequence>
<dbReference type="CDD" id="cd20404">
    <property type="entry name" value="Tudor_Agenet_AtEML-like"/>
    <property type="match status" value="1"/>
</dbReference>
<feature type="domain" description="WW" evidence="3">
    <location>
        <begin position="841"/>
        <end position="867"/>
    </location>
</feature>
<feature type="compositionally biased region" description="Basic residues" evidence="2">
    <location>
        <begin position="172"/>
        <end position="181"/>
    </location>
</feature>
<dbReference type="Pfam" id="PF13516">
    <property type="entry name" value="LRR_6"/>
    <property type="match status" value="1"/>
</dbReference>
<accession>A0A9W7CNF3</accession>
<reference evidence="5" key="1">
    <citation type="journal article" date="2023" name="Commun. Biol.">
        <title>Genome analysis of Parmales, the sister group of diatoms, reveals the evolutionary specialization of diatoms from phago-mixotrophs to photoautotrophs.</title>
        <authorList>
            <person name="Ban H."/>
            <person name="Sato S."/>
            <person name="Yoshikawa S."/>
            <person name="Yamada K."/>
            <person name="Nakamura Y."/>
            <person name="Ichinomiya M."/>
            <person name="Sato N."/>
            <person name="Blanc-Mathieu R."/>
            <person name="Endo H."/>
            <person name="Kuwata A."/>
            <person name="Ogata H."/>
        </authorList>
    </citation>
    <scope>NUCLEOTIDE SEQUENCE [LARGE SCALE GENOMIC DNA]</scope>
    <source>
        <strain evidence="5">NIES 3699</strain>
    </source>
</reference>
<dbReference type="InterPro" id="IPR057207">
    <property type="entry name" value="FBXL15_LRR"/>
</dbReference>
<dbReference type="InterPro" id="IPR006553">
    <property type="entry name" value="Leu-rich_rpt_Cys-con_subtyp"/>
</dbReference>
<evidence type="ECO:0000259" key="3">
    <source>
        <dbReference type="PROSITE" id="PS01159"/>
    </source>
</evidence>
<dbReference type="PROSITE" id="PS50096">
    <property type="entry name" value="IQ"/>
    <property type="match status" value="3"/>
</dbReference>
<dbReference type="PANTHER" id="PTHR13382">
    <property type="entry name" value="MITOCHONDRIAL ATP SYNTHASE COUPLING FACTOR B"/>
    <property type="match status" value="1"/>
</dbReference>
<feature type="region of interest" description="Disordered" evidence="2">
    <location>
        <begin position="150"/>
        <end position="181"/>
    </location>
</feature>
<evidence type="ECO:0000313" key="5">
    <source>
        <dbReference type="Proteomes" id="UP001165160"/>
    </source>
</evidence>
<evidence type="ECO:0000313" key="4">
    <source>
        <dbReference type="EMBL" id="GMI07904.1"/>
    </source>
</evidence>
<dbReference type="PROSITE" id="PS01159">
    <property type="entry name" value="WW_DOMAIN_1"/>
    <property type="match status" value="1"/>
</dbReference>
<dbReference type="Pfam" id="PF21743">
    <property type="entry name" value="PTM_DIR17_Tudor"/>
    <property type="match status" value="1"/>
</dbReference>
<dbReference type="EMBL" id="BRXX01000372">
    <property type="protein sequence ID" value="GMI07904.1"/>
    <property type="molecule type" value="Genomic_DNA"/>
</dbReference>
<dbReference type="Gene3D" id="3.80.10.10">
    <property type="entry name" value="Ribonuclease Inhibitor"/>
    <property type="match status" value="2"/>
</dbReference>
<dbReference type="SMART" id="SM00367">
    <property type="entry name" value="LRR_CC"/>
    <property type="match status" value="7"/>
</dbReference>
<dbReference type="InterPro" id="IPR050648">
    <property type="entry name" value="F-box_LRR-repeat"/>
</dbReference>
<dbReference type="InterPro" id="IPR047365">
    <property type="entry name" value="Tudor_AtPTM-like"/>
</dbReference>
<feature type="region of interest" description="Disordered" evidence="2">
    <location>
        <begin position="1245"/>
        <end position="1287"/>
    </location>
</feature>
<protein>
    <recommendedName>
        <fullName evidence="3">WW domain-containing protein</fullName>
    </recommendedName>
</protein>
<evidence type="ECO:0000256" key="2">
    <source>
        <dbReference type="SAM" id="MobiDB-lite"/>
    </source>
</evidence>
<dbReference type="Gene3D" id="2.30.30.140">
    <property type="match status" value="1"/>
</dbReference>
<dbReference type="SMART" id="SM00015">
    <property type="entry name" value="IQ"/>
    <property type="match status" value="7"/>
</dbReference>
<evidence type="ECO:0000256" key="1">
    <source>
        <dbReference type="ARBA" id="ARBA00022786"/>
    </source>
</evidence>
<dbReference type="Pfam" id="PF25372">
    <property type="entry name" value="DUF7885"/>
    <property type="match status" value="1"/>
</dbReference>